<dbReference type="AlphaFoldDB" id="A0A820GP82"/>
<dbReference type="Proteomes" id="UP000663842">
    <property type="component" value="Unassembled WGS sequence"/>
</dbReference>
<dbReference type="EMBL" id="CAJOBF010009909">
    <property type="protein sequence ID" value="CAF4283141.1"/>
    <property type="molecule type" value="Genomic_DNA"/>
</dbReference>
<gene>
    <name evidence="1" type="ORF">UXM345_LOCUS32455</name>
</gene>
<proteinExistence type="predicted"/>
<reference evidence="1" key="1">
    <citation type="submission" date="2021-02" db="EMBL/GenBank/DDBJ databases">
        <authorList>
            <person name="Nowell W R."/>
        </authorList>
    </citation>
    <scope>NUCLEOTIDE SEQUENCE</scope>
</reference>
<organism evidence="1 2">
    <name type="scientific">Rotaria magnacalcarata</name>
    <dbReference type="NCBI Taxonomy" id="392030"/>
    <lineage>
        <taxon>Eukaryota</taxon>
        <taxon>Metazoa</taxon>
        <taxon>Spiralia</taxon>
        <taxon>Gnathifera</taxon>
        <taxon>Rotifera</taxon>
        <taxon>Eurotatoria</taxon>
        <taxon>Bdelloidea</taxon>
        <taxon>Philodinida</taxon>
        <taxon>Philodinidae</taxon>
        <taxon>Rotaria</taxon>
    </lineage>
</organism>
<name>A0A820GP82_9BILA</name>
<evidence type="ECO:0000313" key="1">
    <source>
        <dbReference type="EMBL" id="CAF4283141.1"/>
    </source>
</evidence>
<accession>A0A820GP82</accession>
<feature type="non-terminal residue" evidence="1">
    <location>
        <position position="107"/>
    </location>
</feature>
<comment type="caution">
    <text evidence="1">The sequence shown here is derived from an EMBL/GenBank/DDBJ whole genome shotgun (WGS) entry which is preliminary data.</text>
</comment>
<protein>
    <submittedName>
        <fullName evidence="1">Uncharacterized protein</fullName>
    </submittedName>
</protein>
<sequence>VYGYLCDLIESYNPVIIGQDNANVPNVIKLFTDAFAKSSIEVDSVVGQRMILILRHVQTIPTIFQTCMNVLTNEERQALANALNAKTSPQNHQIGSSNHIMNHHASV</sequence>
<evidence type="ECO:0000313" key="2">
    <source>
        <dbReference type="Proteomes" id="UP000663842"/>
    </source>
</evidence>